<evidence type="ECO:0000256" key="2">
    <source>
        <dbReference type="ARBA" id="ARBA00022723"/>
    </source>
</evidence>
<reference evidence="8 9" key="1">
    <citation type="journal article" date="2021" name="J. Hered.">
        <title>A chromosome-level genome assembly of the parasitoid wasp, Cotesia glomerata (Hymenoptera: Braconidae).</title>
        <authorList>
            <person name="Pinto B.J."/>
            <person name="Weis J.J."/>
            <person name="Gamble T."/>
            <person name="Ode P.J."/>
            <person name="Paul R."/>
            <person name="Zaspel J.M."/>
        </authorList>
    </citation>
    <scope>NUCLEOTIDE SEQUENCE [LARGE SCALE GENOMIC DNA]</scope>
    <source>
        <strain evidence="8">CgM1</strain>
    </source>
</reference>
<dbReference type="InterPro" id="IPR008380">
    <property type="entry name" value="HAD-SF_hydro_IG_5-nucl"/>
</dbReference>
<evidence type="ECO:0000256" key="4">
    <source>
        <dbReference type="ARBA" id="ARBA00022842"/>
    </source>
</evidence>
<keyword evidence="9" id="KW-1185">Reference proteome</keyword>
<accession>A0AAV7I4N9</accession>
<dbReference type="SUPFAM" id="SSF56784">
    <property type="entry name" value="HAD-like"/>
    <property type="match status" value="1"/>
</dbReference>
<dbReference type="GO" id="GO:0008253">
    <property type="term" value="F:5'-nucleotidase activity"/>
    <property type="evidence" value="ECO:0007669"/>
    <property type="project" value="TreeGrafter"/>
</dbReference>
<dbReference type="Pfam" id="PF05761">
    <property type="entry name" value="5_nucleotid"/>
    <property type="match status" value="1"/>
</dbReference>
<evidence type="ECO:0000256" key="3">
    <source>
        <dbReference type="ARBA" id="ARBA00022801"/>
    </source>
</evidence>
<gene>
    <name evidence="8" type="ORF">KQX54_004939</name>
</gene>
<dbReference type="EMBL" id="JAHXZJ010002237">
    <property type="protein sequence ID" value="KAH0545945.1"/>
    <property type="molecule type" value="Genomic_DNA"/>
</dbReference>
<keyword evidence="5" id="KW-0007">Acetylation</keyword>
<dbReference type="InterPro" id="IPR023214">
    <property type="entry name" value="HAD_sf"/>
</dbReference>
<organism evidence="8 9">
    <name type="scientific">Cotesia glomerata</name>
    <name type="common">Lepidopteran parasitic wasp</name>
    <name type="synonym">Apanteles glomeratus</name>
    <dbReference type="NCBI Taxonomy" id="32391"/>
    <lineage>
        <taxon>Eukaryota</taxon>
        <taxon>Metazoa</taxon>
        <taxon>Ecdysozoa</taxon>
        <taxon>Arthropoda</taxon>
        <taxon>Hexapoda</taxon>
        <taxon>Insecta</taxon>
        <taxon>Pterygota</taxon>
        <taxon>Neoptera</taxon>
        <taxon>Endopterygota</taxon>
        <taxon>Hymenoptera</taxon>
        <taxon>Apocrita</taxon>
        <taxon>Ichneumonoidea</taxon>
        <taxon>Braconidae</taxon>
        <taxon>Microgastrinae</taxon>
        <taxon>Cotesia</taxon>
    </lineage>
</organism>
<dbReference type="NCBIfam" id="TIGR02244">
    <property type="entry name" value="HAD-IG-Ncltidse"/>
    <property type="match status" value="1"/>
</dbReference>
<dbReference type="FunFam" id="3.40.50.1000:FF:000086">
    <property type="entry name" value="LD24878p"/>
    <property type="match status" value="1"/>
</dbReference>
<feature type="region of interest" description="Disordered" evidence="7">
    <location>
        <begin position="468"/>
        <end position="493"/>
    </location>
</feature>
<name>A0AAV7I4N9_COTGL</name>
<feature type="compositionally biased region" description="Basic and acidic residues" evidence="7">
    <location>
        <begin position="468"/>
        <end position="482"/>
    </location>
</feature>
<evidence type="ECO:0000256" key="5">
    <source>
        <dbReference type="ARBA" id="ARBA00022990"/>
    </source>
</evidence>
<keyword evidence="2" id="KW-0479">Metal-binding</keyword>
<evidence type="ECO:0000313" key="9">
    <source>
        <dbReference type="Proteomes" id="UP000826195"/>
    </source>
</evidence>
<dbReference type="PANTHER" id="PTHR12103:SF38">
    <property type="entry name" value="5'-NUCLEOTIDASE DOMAIN-CONTAINING PROTEIN 1"/>
    <property type="match status" value="1"/>
</dbReference>
<dbReference type="Proteomes" id="UP000826195">
    <property type="component" value="Unassembled WGS sequence"/>
</dbReference>
<dbReference type="Gene3D" id="3.40.50.1000">
    <property type="entry name" value="HAD superfamily/HAD-like"/>
    <property type="match status" value="1"/>
</dbReference>
<dbReference type="GO" id="GO:0046872">
    <property type="term" value="F:metal ion binding"/>
    <property type="evidence" value="ECO:0007669"/>
    <property type="project" value="UniProtKB-KW"/>
</dbReference>
<dbReference type="PANTHER" id="PTHR12103">
    <property type="entry name" value="5'-NUCLEOTIDASE DOMAIN-CONTAINING"/>
    <property type="match status" value="1"/>
</dbReference>
<evidence type="ECO:0000256" key="7">
    <source>
        <dbReference type="SAM" id="MobiDB-lite"/>
    </source>
</evidence>
<evidence type="ECO:0000256" key="6">
    <source>
        <dbReference type="ARBA" id="ARBA00069357"/>
    </source>
</evidence>
<keyword evidence="3" id="KW-0378">Hydrolase</keyword>
<evidence type="ECO:0000256" key="1">
    <source>
        <dbReference type="ARBA" id="ARBA00009589"/>
    </source>
</evidence>
<protein>
    <recommendedName>
        <fullName evidence="6">5'-nucleotidase domain-containing protein 1</fullName>
    </recommendedName>
</protein>
<proteinExistence type="inferred from homology"/>
<dbReference type="AlphaFoldDB" id="A0AAV7I4N9"/>
<comment type="similarity">
    <text evidence="1">Belongs to the 5'(3')-deoxyribonucleotidase family.</text>
</comment>
<sequence>MSTFKLSDYDCIGFDLDHTLLWYNVTNMVEMEYQVLTKYLVTKKNYNPDFLQKPLTPKDIDFMQKGLVLDFDRGNILKPDSKGVIQHVNHGSTSLSLAQINSIYPNQRWESLDAFINNPLDVWEGPHSKKMRALMDYYDMPASLAFARAVDDIDSRNGGEVEKYEAWNDVTEALTNMYERGQFKKNLGEYFVNLKSNPDKYLRKCSQEIVSWLKELKKTRVTFLVTGSNLDFADFTATHTIGEDWRSLFDVIVCFAKKPGFFTGSRPFLALEGYEEAQEVKGDELIRGGIYSQGNWKELKSLFGKITGKSEPKCLYLGDNLIQDVFVPAGHAGLDTVVVSEEMHAEGMDHITLPHPDAETMLSNYWGSYFSVKINNDNNGVKNFEKSYWSFLIENYSKLCIPSIKLIARNPLDKIYDSFDKNDLTRHGYYPAKPNVPAISRQLSLLREPKQQSLNEQRQRTFKMKKMLDKQAEDNELREQIQNRDLAVPSTSK</sequence>
<dbReference type="InterPro" id="IPR036412">
    <property type="entry name" value="HAD-like_sf"/>
</dbReference>
<evidence type="ECO:0000313" key="8">
    <source>
        <dbReference type="EMBL" id="KAH0545945.1"/>
    </source>
</evidence>
<comment type="caution">
    <text evidence="8">The sequence shown here is derived from an EMBL/GenBank/DDBJ whole genome shotgun (WGS) entry which is preliminary data.</text>
</comment>
<keyword evidence="4" id="KW-0460">Magnesium</keyword>